<comment type="subcellular location">
    <subcellularLocation>
        <location evidence="1">Cell inner membrane</location>
        <topology evidence="1">Multi-pass membrane protein</topology>
    </subcellularLocation>
    <subcellularLocation>
        <location evidence="8">Cell membrane</location>
        <topology evidence="8">Multi-pass membrane protein</topology>
    </subcellularLocation>
</comment>
<evidence type="ECO:0000256" key="8">
    <source>
        <dbReference type="RuleBase" id="RU363032"/>
    </source>
</evidence>
<keyword evidence="6 8" id="KW-1133">Transmembrane helix</keyword>
<dbReference type="RefSeq" id="WP_386446109.1">
    <property type="nucleotide sequence ID" value="NZ_JBHSFH010000005.1"/>
</dbReference>
<feature type="transmembrane region" description="Helical" evidence="8">
    <location>
        <begin position="253"/>
        <end position="274"/>
    </location>
</feature>
<protein>
    <submittedName>
        <fullName evidence="10">ABC transporter permease subunit</fullName>
    </submittedName>
</protein>
<evidence type="ECO:0000256" key="3">
    <source>
        <dbReference type="ARBA" id="ARBA00022475"/>
    </source>
</evidence>
<evidence type="ECO:0000256" key="1">
    <source>
        <dbReference type="ARBA" id="ARBA00004429"/>
    </source>
</evidence>
<dbReference type="InterPro" id="IPR035906">
    <property type="entry name" value="MetI-like_sf"/>
</dbReference>
<keyword evidence="4" id="KW-0997">Cell inner membrane</keyword>
<dbReference type="InterPro" id="IPR000515">
    <property type="entry name" value="MetI-like"/>
</dbReference>
<name>A0ABV9AAP4_9ACTN</name>
<sequence length="285" mass="28959">MSRRVAGLLLVAPALAVVALAGTGLVYAARGSVADGLGGGWNTTAYRELLTDPVIRESLLTSLCIASVSTAGSALLALGAVGAVSTVRGARRALDAVARATLAVPHVLAAAAFALLLAGSGLASRLGHAVGLTGAPADFPVLVAGEGQTAVLLTYAWKEAPFIALLLLAAHTPAVRDLETAARTLGAGRLQRLLRVTWPLLAPALVEACLLVFAFTFAAFEVPALLGPSAPRALPVEAVELYRSVELADRPRALALAIVTGAVVALAALAAAVISRRLLRARTLP</sequence>
<dbReference type="Pfam" id="PF00528">
    <property type="entry name" value="BPD_transp_1"/>
    <property type="match status" value="1"/>
</dbReference>
<keyword evidence="3" id="KW-1003">Cell membrane</keyword>
<dbReference type="Gene3D" id="1.10.3720.10">
    <property type="entry name" value="MetI-like"/>
    <property type="match status" value="1"/>
</dbReference>
<keyword evidence="5 8" id="KW-0812">Transmembrane</keyword>
<evidence type="ECO:0000259" key="9">
    <source>
        <dbReference type="PROSITE" id="PS50928"/>
    </source>
</evidence>
<evidence type="ECO:0000256" key="6">
    <source>
        <dbReference type="ARBA" id="ARBA00022989"/>
    </source>
</evidence>
<evidence type="ECO:0000256" key="5">
    <source>
        <dbReference type="ARBA" id="ARBA00022692"/>
    </source>
</evidence>
<keyword evidence="2 8" id="KW-0813">Transport</keyword>
<dbReference type="PANTHER" id="PTHR43357">
    <property type="entry name" value="INNER MEMBRANE ABC TRANSPORTER PERMEASE PROTEIN YDCV"/>
    <property type="match status" value="1"/>
</dbReference>
<feature type="transmembrane region" description="Helical" evidence="8">
    <location>
        <begin position="196"/>
        <end position="220"/>
    </location>
</feature>
<evidence type="ECO:0000256" key="4">
    <source>
        <dbReference type="ARBA" id="ARBA00022519"/>
    </source>
</evidence>
<dbReference type="Proteomes" id="UP001595997">
    <property type="component" value="Unassembled WGS sequence"/>
</dbReference>
<organism evidence="10 11">
    <name type="scientific">Streptomyces ovatisporus</name>
    <dbReference type="NCBI Taxonomy" id="1128682"/>
    <lineage>
        <taxon>Bacteria</taxon>
        <taxon>Bacillati</taxon>
        <taxon>Actinomycetota</taxon>
        <taxon>Actinomycetes</taxon>
        <taxon>Kitasatosporales</taxon>
        <taxon>Streptomycetaceae</taxon>
        <taxon>Streptomyces</taxon>
    </lineage>
</organism>
<gene>
    <name evidence="10" type="ORF">ACFPA8_11110</name>
</gene>
<feature type="domain" description="ABC transmembrane type-1" evidence="9">
    <location>
        <begin position="59"/>
        <end position="275"/>
    </location>
</feature>
<dbReference type="PANTHER" id="PTHR43357:SF4">
    <property type="entry name" value="INNER MEMBRANE ABC TRANSPORTER PERMEASE PROTEIN YDCV"/>
    <property type="match status" value="1"/>
</dbReference>
<comment type="similarity">
    <text evidence="8">Belongs to the binding-protein-dependent transport system permease family.</text>
</comment>
<comment type="caution">
    <text evidence="10">The sequence shown here is derived from an EMBL/GenBank/DDBJ whole genome shotgun (WGS) entry which is preliminary data.</text>
</comment>
<dbReference type="EMBL" id="JBHSFH010000005">
    <property type="protein sequence ID" value="MFC4494681.1"/>
    <property type="molecule type" value="Genomic_DNA"/>
</dbReference>
<feature type="transmembrane region" description="Helical" evidence="8">
    <location>
        <begin position="155"/>
        <end position="175"/>
    </location>
</feature>
<proteinExistence type="inferred from homology"/>
<dbReference type="SUPFAM" id="SSF161098">
    <property type="entry name" value="MetI-like"/>
    <property type="match status" value="1"/>
</dbReference>
<keyword evidence="7 8" id="KW-0472">Membrane</keyword>
<accession>A0ABV9AAP4</accession>
<keyword evidence="11" id="KW-1185">Reference proteome</keyword>
<feature type="transmembrane region" description="Helical" evidence="8">
    <location>
        <begin position="59"/>
        <end position="84"/>
    </location>
</feature>
<dbReference type="PROSITE" id="PS50928">
    <property type="entry name" value="ABC_TM1"/>
    <property type="match status" value="1"/>
</dbReference>
<dbReference type="CDD" id="cd06261">
    <property type="entry name" value="TM_PBP2"/>
    <property type="match status" value="1"/>
</dbReference>
<reference evidence="11" key="1">
    <citation type="journal article" date="2019" name="Int. J. Syst. Evol. Microbiol.">
        <title>The Global Catalogue of Microorganisms (GCM) 10K type strain sequencing project: providing services to taxonomists for standard genome sequencing and annotation.</title>
        <authorList>
            <consortium name="The Broad Institute Genomics Platform"/>
            <consortium name="The Broad Institute Genome Sequencing Center for Infectious Disease"/>
            <person name="Wu L."/>
            <person name="Ma J."/>
        </authorList>
    </citation>
    <scope>NUCLEOTIDE SEQUENCE [LARGE SCALE GENOMIC DNA]</scope>
    <source>
        <strain evidence="11">CGMCC 4.7357</strain>
    </source>
</reference>
<evidence type="ECO:0000256" key="7">
    <source>
        <dbReference type="ARBA" id="ARBA00023136"/>
    </source>
</evidence>
<feature type="transmembrane region" description="Helical" evidence="8">
    <location>
        <begin position="96"/>
        <end position="118"/>
    </location>
</feature>
<evidence type="ECO:0000313" key="11">
    <source>
        <dbReference type="Proteomes" id="UP001595997"/>
    </source>
</evidence>
<evidence type="ECO:0000256" key="2">
    <source>
        <dbReference type="ARBA" id="ARBA00022448"/>
    </source>
</evidence>
<evidence type="ECO:0000313" key="10">
    <source>
        <dbReference type="EMBL" id="MFC4494681.1"/>
    </source>
</evidence>